<dbReference type="EMBL" id="GGEC01079205">
    <property type="protein sequence ID" value="MBX59689.1"/>
    <property type="molecule type" value="Transcribed_RNA"/>
</dbReference>
<evidence type="ECO:0000313" key="1">
    <source>
        <dbReference type="EMBL" id="MBX59689.1"/>
    </source>
</evidence>
<proteinExistence type="predicted"/>
<organism evidence="1">
    <name type="scientific">Rhizophora mucronata</name>
    <name type="common">Asiatic mangrove</name>
    <dbReference type="NCBI Taxonomy" id="61149"/>
    <lineage>
        <taxon>Eukaryota</taxon>
        <taxon>Viridiplantae</taxon>
        <taxon>Streptophyta</taxon>
        <taxon>Embryophyta</taxon>
        <taxon>Tracheophyta</taxon>
        <taxon>Spermatophyta</taxon>
        <taxon>Magnoliopsida</taxon>
        <taxon>eudicotyledons</taxon>
        <taxon>Gunneridae</taxon>
        <taxon>Pentapetalae</taxon>
        <taxon>rosids</taxon>
        <taxon>fabids</taxon>
        <taxon>Malpighiales</taxon>
        <taxon>Rhizophoraceae</taxon>
        <taxon>Rhizophora</taxon>
    </lineage>
</organism>
<sequence length="28" mass="3404">MTKCTIYKPLNQEILRHLKHSCKKKKMC</sequence>
<reference evidence="1" key="1">
    <citation type="submission" date="2018-02" db="EMBL/GenBank/DDBJ databases">
        <title>Rhizophora mucronata_Transcriptome.</title>
        <authorList>
            <person name="Meera S.P."/>
            <person name="Sreeshan A."/>
            <person name="Augustine A."/>
        </authorList>
    </citation>
    <scope>NUCLEOTIDE SEQUENCE</scope>
    <source>
        <tissue evidence="1">Leaf</tissue>
    </source>
</reference>
<dbReference type="AlphaFoldDB" id="A0A2P2PYF6"/>
<protein>
    <submittedName>
        <fullName evidence="1">Uncharacterized protein</fullName>
    </submittedName>
</protein>
<accession>A0A2P2PYF6</accession>
<name>A0A2P2PYF6_RHIMU</name>